<dbReference type="SMART" id="SM00028">
    <property type="entry name" value="TPR"/>
    <property type="match status" value="1"/>
</dbReference>
<feature type="repeat" description="TPR" evidence="1">
    <location>
        <begin position="34"/>
        <end position="67"/>
    </location>
</feature>
<gene>
    <name evidence="2" type="ORF">Cvel_12838</name>
</gene>
<dbReference type="Gene3D" id="1.25.40.10">
    <property type="entry name" value="Tetratricopeptide repeat domain"/>
    <property type="match status" value="1"/>
</dbReference>
<proteinExistence type="predicted"/>
<dbReference type="Pfam" id="PF13181">
    <property type="entry name" value="TPR_8"/>
    <property type="match status" value="1"/>
</dbReference>
<dbReference type="AlphaFoldDB" id="A0A0G4IBI0"/>
<dbReference type="EMBL" id="CDMZ01005794">
    <property type="protein sequence ID" value="CEM54512.1"/>
    <property type="molecule type" value="Genomic_DNA"/>
</dbReference>
<dbReference type="VEuPathDB" id="CryptoDB:Cvel_12838"/>
<name>A0A0G4IBI0_9ALVE</name>
<organism evidence="2">
    <name type="scientific">Chromera velia CCMP2878</name>
    <dbReference type="NCBI Taxonomy" id="1169474"/>
    <lineage>
        <taxon>Eukaryota</taxon>
        <taxon>Sar</taxon>
        <taxon>Alveolata</taxon>
        <taxon>Colpodellida</taxon>
        <taxon>Chromeraceae</taxon>
        <taxon>Chromera</taxon>
    </lineage>
</organism>
<sequence length="401" mass="44435">MEGSASSWDFWLFTWGQLNDFVETQSGGGVSALSQALCMRGQAYFNLGHSIKAEADFQRAVSLDNQNTLAATRLQNLKTRLEAYMKRITKTKAEKYYTTPLPDATLAKGLGSCIPGIGSHSKLLTQSLTHLDELPPHEQSLFGPGGADAMLNRMGNVQLEMQQRRAEILQTMPSCVLSDVDWSLLASLFCDCDAVCPNSVSGFLLDVNQWARLDCAVLPGESVNLLRFLLSGFQGPEIRIPFAERLRLVRRVLFEGLAFLNRVTPGGFDFKGVETQMRERAVTFLERLCRLAFSSVPRSLSDPRPSVVFRIATDEATFAALAASHIFSEEDFLALDFLTFIRLSLSPDSGINVVGEWQGRLREGMTLKERFLQAAEVGKAILKLRVKAPDLFRHPSPPGQI</sequence>
<dbReference type="InterPro" id="IPR011990">
    <property type="entry name" value="TPR-like_helical_dom_sf"/>
</dbReference>
<reference evidence="2" key="1">
    <citation type="submission" date="2014-11" db="EMBL/GenBank/DDBJ databases">
        <authorList>
            <person name="Otto D Thomas"/>
            <person name="Naeem Raeece"/>
        </authorList>
    </citation>
    <scope>NUCLEOTIDE SEQUENCE</scope>
</reference>
<dbReference type="PROSITE" id="PS50005">
    <property type="entry name" value="TPR"/>
    <property type="match status" value="1"/>
</dbReference>
<dbReference type="InterPro" id="IPR019734">
    <property type="entry name" value="TPR_rpt"/>
</dbReference>
<dbReference type="SUPFAM" id="SSF48452">
    <property type="entry name" value="TPR-like"/>
    <property type="match status" value="1"/>
</dbReference>
<protein>
    <submittedName>
        <fullName evidence="2">Uncharacterized protein</fullName>
    </submittedName>
</protein>
<accession>A0A0G4IBI0</accession>
<evidence type="ECO:0000256" key="1">
    <source>
        <dbReference type="PROSITE-ProRule" id="PRU00339"/>
    </source>
</evidence>
<evidence type="ECO:0000313" key="2">
    <source>
        <dbReference type="EMBL" id="CEM54512.1"/>
    </source>
</evidence>
<keyword evidence="1" id="KW-0802">TPR repeat</keyword>